<feature type="region of interest" description="Disordered" evidence="1">
    <location>
        <begin position="154"/>
        <end position="207"/>
    </location>
</feature>
<feature type="compositionally biased region" description="Low complexity" evidence="1">
    <location>
        <begin position="166"/>
        <end position="175"/>
    </location>
</feature>
<reference evidence="2" key="1">
    <citation type="submission" date="2023-10" db="EMBL/GenBank/DDBJ databases">
        <authorList>
            <person name="Chen Y."/>
            <person name="Shah S."/>
            <person name="Dougan E. K."/>
            <person name="Thang M."/>
            <person name="Chan C."/>
        </authorList>
    </citation>
    <scope>NUCLEOTIDE SEQUENCE [LARGE SCALE GENOMIC DNA]</scope>
</reference>
<dbReference type="EMBL" id="CAUYUJ010016681">
    <property type="protein sequence ID" value="CAK0867764.1"/>
    <property type="molecule type" value="Genomic_DNA"/>
</dbReference>
<evidence type="ECO:0000256" key="1">
    <source>
        <dbReference type="SAM" id="MobiDB-lite"/>
    </source>
</evidence>
<organism evidence="2 3">
    <name type="scientific">Prorocentrum cordatum</name>
    <dbReference type="NCBI Taxonomy" id="2364126"/>
    <lineage>
        <taxon>Eukaryota</taxon>
        <taxon>Sar</taxon>
        <taxon>Alveolata</taxon>
        <taxon>Dinophyceae</taxon>
        <taxon>Prorocentrales</taxon>
        <taxon>Prorocentraceae</taxon>
        <taxon>Prorocentrum</taxon>
    </lineage>
</organism>
<accession>A0ABN9V4L7</accession>
<proteinExistence type="predicted"/>
<dbReference type="Proteomes" id="UP001189429">
    <property type="component" value="Unassembled WGS sequence"/>
</dbReference>
<protein>
    <submittedName>
        <fullName evidence="2">Uncharacterized protein</fullName>
    </submittedName>
</protein>
<gene>
    <name evidence="2" type="ORF">PCOR1329_LOCUS54622</name>
</gene>
<comment type="caution">
    <text evidence="2">The sequence shown here is derived from an EMBL/GenBank/DDBJ whole genome shotgun (WGS) entry which is preliminary data.</text>
</comment>
<evidence type="ECO:0000313" key="3">
    <source>
        <dbReference type="Proteomes" id="UP001189429"/>
    </source>
</evidence>
<keyword evidence="3" id="KW-1185">Reference proteome</keyword>
<sequence length="302" mass="31057">MPIAVPHTFLSADAKSIRRKSIRDSSLSSWGLLLHPLERGVARKTGQCDDGVMLDETALWPIVCAFRQAAGSSCRLVAVGLLLGGEINAFSLAALRPHLYSLRYWGASDDLDGPAQSSRGPAQGAMGCSVVHAPLREGERLAGRDSEGPCGCLRVRVPGRDPPRGAPGARLPKGGHSQPGARRRAQGAGPSASDGGQAGHRAASSAPLAAAPGLPGAAALSAAATGAPAAEVAAVGSPCSRRLKRRLKEAIRAQRRRGVVLELFAGSGHLAEAIKSGSWLPRLWTSAAARPRTTSTPASGPP</sequence>
<evidence type="ECO:0000313" key="2">
    <source>
        <dbReference type="EMBL" id="CAK0867764.1"/>
    </source>
</evidence>
<name>A0ABN9V4L7_9DINO</name>